<dbReference type="Pfam" id="PF04233">
    <property type="entry name" value="Phage_Mu_F"/>
    <property type="match status" value="1"/>
</dbReference>
<feature type="region of interest" description="Disordered" evidence="1">
    <location>
        <begin position="238"/>
        <end position="259"/>
    </location>
</feature>
<dbReference type="AlphaFoldDB" id="A0A6P1GGR8"/>
<evidence type="ECO:0000256" key="1">
    <source>
        <dbReference type="SAM" id="MobiDB-lite"/>
    </source>
</evidence>
<feature type="region of interest" description="Disordered" evidence="1">
    <location>
        <begin position="558"/>
        <end position="583"/>
    </location>
</feature>
<dbReference type="GO" id="GO:0008237">
    <property type="term" value="F:metallopeptidase activity"/>
    <property type="evidence" value="ECO:0007669"/>
    <property type="project" value="InterPro"/>
</dbReference>
<evidence type="ECO:0000259" key="2">
    <source>
        <dbReference type="Pfam" id="PF04233"/>
    </source>
</evidence>
<name>A0A6P1GGR8_SPHYA</name>
<evidence type="ECO:0000313" key="4">
    <source>
        <dbReference type="Proteomes" id="UP000464086"/>
    </source>
</evidence>
<accession>A0A6P1GGR8</accession>
<reference evidence="3 4" key="1">
    <citation type="submission" date="2019-12" db="EMBL/GenBank/DDBJ databases">
        <title>Functional and genomic insights into the Sphingobium yanoikuyae YC-JY1, a bacterium efficiently degrading bisphenol A.</title>
        <authorList>
            <person name="Jia Y."/>
            <person name="Li X."/>
            <person name="Wang J."/>
            <person name="Eltoukhy A."/>
            <person name="Lamraoui I."/>
            <person name="Yan Y."/>
        </authorList>
    </citation>
    <scope>NUCLEOTIDE SEQUENCE [LARGE SCALE GENOMIC DNA]</scope>
    <source>
        <strain evidence="3 4">YC-JY1</strain>
    </source>
</reference>
<gene>
    <name evidence="3" type="ORF">GS397_10355</name>
</gene>
<dbReference type="SUPFAM" id="SSF55486">
    <property type="entry name" value="Metalloproteases ('zincins'), catalytic domain"/>
    <property type="match status" value="1"/>
</dbReference>
<dbReference type="InterPro" id="IPR024079">
    <property type="entry name" value="MetalloPept_cat_dom_sf"/>
</dbReference>
<dbReference type="EMBL" id="CP047218">
    <property type="protein sequence ID" value="QHD67413.1"/>
    <property type="molecule type" value="Genomic_DNA"/>
</dbReference>
<dbReference type="RefSeq" id="WP_125987736.1">
    <property type="nucleotide sequence ID" value="NZ_CP047218.1"/>
</dbReference>
<protein>
    <recommendedName>
        <fullName evidence="2">Phage head morphogenesis domain-containing protein</fullName>
    </recommendedName>
</protein>
<sequence length="687" mass="76506">MSANTILRDEAIRHALHSEKYSKGLATKIVRLLNSADADLVETIAKRMALIDERGFDLGPSTTKRLNGLLVEIRSINDTVYSKVGKGLKADLADLAEYEAEWASTGLSSATGISDLNLPTAQYLRQLVERSPIDGHLLSSWTDAMSAARQRRVEQAIRLGLVGGETTDQIVRRIRGSKDAQFTDGILQKSRHSAQTMVLTASATVASNARGEVYKANSHIIKQVQWLSTLDSRTSPVCQSRDGQSWPVDSDHPKTPAHPRCRSVLIPVTKSFKEMGIDRDEVTAEKRASMDGQVAGKSNFEEWIGRQGQARQEQVFGAERARMFREGRVSFRDLFRTNGEYKSLAELRAMDGMGENDVPTPPAAPARFRRPTPIATRDIQVEKRAIVQKRMSEALADNAGDFRYDPRPEFRGVKTDDFGKAKFSAAFSDEAVSMIAAMTPELDALADAFRIPRLRAFKTSTASSIASMGDGLMNINPTFFNAYAAEIGGRSSAALAEAAAKNIAEMGDRIAELGRKLNVLKEEYRTLPKDGSDPRVFAVIDEQKVLIKEYNALSKKHYKARQDQRKTAKRSVSTWKPGDNPQARPFNSVDYYEDIADQARAVLYHEFAHHVHQMRSKAGPRRTHGDPPLERRLVVMKRSADMSRQLSKYAMENAYEWFAENFSAYMMGRTDLVDPAIIALIEELLDA</sequence>
<evidence type="ECO:0000313" key="3">
    <source>
        <dbReference type="EMBL" id="QHD67413.1"/>
    </source>
</evidence>
<dbReference type="Gene3D" id="3.40.390.10">
    <property type="entry name" value="Collagenase (Catalytic Domain)"/>
    <property type="match status" value="1"/>
</dbReference>
<dbReference type="Proteomes" id="UP000464086">
    <property type="component" value="Chromosome"/>
</dbReference>
<organism evidence="3 4">
    <name type="scientific">Sphingobium yanoikuyae</name>
    <name type="common">Sphingomonas yanoikuyae</name>
    <dbReference type="NCBI Taxonomy" id="13690"/>
    <lineage>
        <taxon>Bacteria</taxon>
        <taxon>Pseudomonadati</taxon>
        <taxon>Pseudomonadota</taxon>
        <taxon>Alphaproteobacteria</taxon>
        <taxon>Sphingomonadales</taxon>
        <taxon>Sphingomonadaceae</taxon>
        <taxon>Sphingobium</taxon>
    </lineage>
</organism>
<feature type="domain" description="Phage head morphogenesis" evidence="2">
    <location>
        <begin position="152"/>
        <end position="266"/>
    </location>
</feature>
<proteinExistence type="predicted"/>
<dbReference type="NCBIfam" id="TIGR01641">
    <property type="entry name" value="phageSPP1_gp7"/>
    <property type="match status" value="1"/>
</dbReference>
<dbReference type="InterPro" id="IPR006528">
    <property type="entry name" value="Phage_head_morphogenesis_dom"/>
</dbReference>